<evidence type="ECO:0000313" key="1">
    <source>
        <dbReference type="EMBL" id="DAD96443.1"/>
    </source>
</evidence>
<dbReference type="EMBL" id="BK015217">
    <property type="protein sequence ID" value="DAD96443.1"/>
    <property type="molecule type" value="Genomic_DNA"/>
</dbReference>
<reference evidence="1" key="1">
    <citation type="journal article" date="2021" name="Proc. Natl. Acad. Sci. U.S.A.">
        <title>A Catalog of Tens of Thousands of Viruses from Human Metagenomes Reveals Hidden Associations with Chronic Diseases.</title>
        <authorList>
            <person name="Tisza M.J."/>
            <person name="Buck C.B."/>
        </authorList>
    </citation>
    <scope>NUCLEOTIDE SEQUENCE</scope>
    <source>
        <strain evidence="1">Ctj3P51</strain>
    </source>
</reference>
<proteinExistence type="predicted"/>
<accession>A0A8S5NQX1</accession>
<protein>
    <submittedName>
        <fullName evidence="1">Uncharacterized protein</fullName>
    </submittedName>
</protein>
<name>A0A8S5NQX1_9CAUD</name>
<sequence length="118" mass="14287">MSNSDYLKRLAYHAMYSDNLDQDSFCYDTEQIRIERERLDNKVYYNLYEKATNQKLFRFSVGLDNDNKKSIFCDQYNVSKVLDLSLDTTEQFNDDYIEDDFEEYVKIDSCTFWFCMTK</sequence>
<organism evidence="1">
    <name type="scientific">Myoviridae sp. ctj3P51</name>
    <dbReference type="NCBI Taxonomy" id="2826687"/>
    <lineage>
        <taxon>Viruses</taxon>
        <taxon>Duplodnaviria</taxon>
        <taxon>Heunggongvirae</taxon>
        <taxon>Uroviricota</taxon>
        <taxon>Caudoviricetes</taxon>
    </lineage>
</organism>